<proteinExistence type="predicted"/>
<accession>A0AAW2H5I6</accession>
<dbReference type="AlphaFoldDB" id="A0AAW2H5I6"/>
<reference evidence="1 2" key="1">
    <citation type="submission" date="2023-03" db="EMBL/GenBank/DDBJ databases">
        <title>High recombination rates correlate with genetic variation in Cardiocondyla obscurior ants.</title>
        <authorList>
            <person name="Errbii M."/>
        </authorList>
    </citation>
    <scope>NUCLEOTIDE SEQUENCE [LARGE SCALE GENOMIC DNA]</scope>
    <source>
        <strain evidence="1">Alpha-2009</strain>
        <tissue evidence="1">Whole body</tissue>
    </source>
</reference>
<evidence type="ECO:0000313" key="1">
    <source>
        <dbReference type="EMBL" id="KAL0134592.1"/>
    </source>
</evidence>
<protein>
    <submittedName>
        <fullName evidence="1">Uncharacterized protein</fullName>
    </submittedName>
</protein>
<evidence type="ECO:0000313" key="2">
    <source>
        <dbReference type="Proteomes" id="UP001430953"/>
    </source>
</evidence>
<sequence>MFFSLRRLTRKIRSRIVCRGGSQNYRKILAFLPRVLSGSITYAVYVTRLATCARADSYCRSARLTA</sequence>
<comment type="caution">
    <text evidence="1">The sequence shown here is derived from an EMBL/GenBank/DDBJ whole genome shotgun (WGS) entry which is preliminary data.</text>
</comment>
<dbReference type="Proteomes" id="UP001430953">
    <property type="component" value="Unassembled WGS sequence"/>
</dbReference>
<organism evidence="1 2">
    <name type="scientific">Cardiocondyla obscurior</name>
    <dbReference type="NCBI Taxonomy" id="286306"/>
    <lineage>
        <taxon>Eukaryota</taxon>
        <taxon>Metazoa</taxon>
        <taxon>Ecdysozoa</taxon>
        <taxon>Arthropoda</taxon>
        <taxon>Hexapoda</taxon>
        <taxon>Insecta</taxon>
        <taxon>Pterygota</taxon>
        <taxon>Neoptera</taxon>
        <taxon>Endopterygota</taxon>
        <taxon>Hymenoptera</taxon>
        <taxon>Apocrita</taxon>
        <taxon>Aculeata</taxon>
        <taxon>Formicoidea</taxon>
        <taxon>Formicidae</taxon>
        <taxon>Myrmicinae</taxon>
        <taxon>Cardiocondyla</taxon>
    </lineage>
</organism>
<dbReference type="EMBL" id="JADYXP020000001">
    <property type="protein sequence ID" value="KAL0134592.1"/>
    <property type="molecule type" value="Genomic_DNA"/>
</dbReference>
<keyword evidence="2" id="KW-1185">Reference proteome</keyword>
<gene>
    <name evidence="1" type="ORF">PUN28_001412</name>
</gene>
<name>A0AAW2H5I6_9HYME</name>